<comment type="similarity">
    <text evidence="1">Belongs to the Di19 family.</text>
</comment>
<evidence type="ECO:0000259" key="4">
    <source>
        <dbReference type="Pfam" id="PF14571"/>
    </source>
</evidence>
<feature type="compositionally biased region" description="Polar residues" evidence="2">
    <location>
        <begin position="154"/>
        <end position="167"/>
    </location>
</feature>
<dbReference type="PANTHER" id="PTHR31875:SF36">
    <property type="entry name" value="PROTEIN DEHYDRATION-INDUCED 19 HOMOLOG 4-LIKE"/>
    <property type="match status" value="1"/>
</dbReference>
<dbReference type="PANTHER" id="PTHR31875">
    <property type="entry name" value="PROTEIN DEHYDRATION-INDUCED 19"/>
    <property type="match status" value="1"/>
</dbReference>
<proteinExistence type="inferred from homology"/>
<keyword evidence="6" id="KW-1185">Reference proteome</keyword>
<feature type="compositionally biased region" description="Basic and acidic residues" evidence="2">
    <location>
        <begin position="177"/>
        <end position="186"/>
    </location>
</feature>
<evidence type="ECO:0000259" key="3">
    <source>
        <dbReference type="Pfam" id="PF05605"/>
    </source>
</evidence>
<feature type="domain" description="Di19 zinc-binding" evidence="3">
    <location>
        <begin position="37"/>
        <end position="87"/>
    </location>
</feature>
<accession>A0ABD3DIM7</accession>
<dbReference type="Proteomes" id="UP001632038">
    <property type="component" value="Unassembled WGS sequence"/>
</dbReference>
<evidence type="ECO:0000313" key="5">
    <source>
        <dbReference type="EMBL" id="KAL3641907.1"/>
    </source>
</evidence>
<organism evidence="5 6">
    <name type="scientific">Castilleja foliolosa</name>
    <dbReference type="NCBI Taxonomy" id="1961234"/>
    <lineage>
        <taxon>Eukaryota</taxon>
        <taxon>Viridiplantae</taxon>
        <taxon>Streptophyta</taxon>
        <taxon>Embryophyta</taxon>
        <taxon>Tracheophyta</taxon>
        <taxon>Spermatophyta</taxon>
        <taxon>Magnoliopsida</taxon>
        <taxon>eudicotyledons</taxon>
        <taxon>Gunneridae</taxon>
        <taxon>Pentapetalae</taxon>
        <taxon>asterids</taxon>
        <taxon>lamiids</taxon>
        <taxon>Lamiales</taxon>
        <taxon>Orobanchaceae</taxon>
        <taxon>Pedicularideae</taxon>
        <taxon>Castillejinae</taxon>
        <taxon>Castilleja</taxon>
    </lineage>
</organism>
<dbReference type="Pfam" id="PF14571">
    <property type="entry name" value="Di19_C"/>
    <property type="match status" value="1"/>
</dbReference>
<dbReference type="EMBL" id="JAVIJP010000016">
    <property type="protein sequence ID" value="KAL3641907.1"/>
    <property type="molecule type" value="Genomic_DNA"/>
</dbReference>
<feature type="region of interest" description="Disordered" evidence="2">
    <location>
        <begin position="154"/>
        <end position="186"/>
    </location>
</feature>
<dbReference type="InterPro" id="IPR008598">
    <property type="entry name" value="Di19_Zn-bd"/>
</dbReference>
<dbReference type="Pfam" id="PF05605">
    <property type="entry name" value="zf-Di19"/>
    <property type="match status" value="1"/>
</dbReference>
<reference evidence="6" key="1">
    <citation type="journal article" date="2024" name="IScience">
        <title>Strigolactones Initiate the Formation of Haustorium-like Structures in Castilleja.</title>
        <authorList>
            <person name="Buerger M."/>
            <person name="Peterson D."/>
            <person name="Chory J."/>
        </authorList>
    </citation>
    <scope>NUCLEOTIDE SEQUENCE [LARGE SCALE GENOMIC DNA]</scope>
</reference>
<protein>
    <submittedName>
        <fullName evidence="5">Uncharacterized protein</fullName>
    </submittedName>
</protein>
<dbReference type="InterPro" id="IPR033347">
    <property type="entry name" value="Di19"/>
</dbReference>
<evidence type="ECO:0000313" key="6">
    <source>
        <dbReference type="Proteomes" id="UP001632038"/>
    </source>
</evidence>
<comment type="caution">
    <text evidence="5">The sequence shown here is derived from an EMBL/GenBank/DDBJ whole genome shotgun (WGS) entry which is preliminary data.</text>
</comment>
<name>A0ABD3DIM7_9LAMI</name>
<dbReference type="InterPro" id="IPR027935">
    <property type="entry name" value="Di19_C"/>
</dbReference>
<dbReference type="AlphaFoldDB" id="A0ABD3DIM7"/>
<gene>
    <name evidence="5" type="ORF">CASFOL_012722</name>
</gene>
<evidence type="ECO:0000256" key="2">
    <source>
        <dbReference type="SAM" id="MobiDB-lite"/>
    </source>
</evidence>
<feature type="domain" description="Di19 C-terminal" evidence="4">
    <location>
        <begin position="100"/>
        <end position="200"/>
    </location>
</feature>
<sequence length="206" mass="23055">MDSDPWSRMYTYARRYQSRPEVYNGEEFGGNEEHRPEFLCPFCAEEFDVVGMCCHIDEEHSDEASNGTCPVCAKRVGSDLVRHLTRRRRFRRGGSDFSFSTLKKELGEGKFQSLLGGSSLSGSSTHDKPDPLLTTFMHNPPAIDEPSSAQFMSSIEASSVAQSTVKGPTNGAVEQPKMSDEDQKERTRKCEFVHGLLLSTFLDDNL</sequence>
<evidence type="ECO:0000256" key="1">
    <source>
        <dbReference type="ARBA" id="ARBA00007109"/>
    </source>
</evidence>